<dbReference type="EMBL" id="BAAAMU010000048">
    <property type="protein sequence ID" value="GAA1653401.1"/>
    <property type="molecule type" value="Genomic_DNA"/>
</dbReference>
<dbReference type="InterPro" id="IPR035992">
    <property type="entry name" value="Ricin_B-like_lectins"/>
</dbReference>
<protein>
    <recommendedName>
        <fullName evidence="2">Ricin B lectin domain-containing protein</fullName>
    </recommendedName>
</protein>
<dbReference type="SUPFAM" id="SSF50370">
    <property type="entry name" value="Ricin B-like lectins"/>
    <property type="match status" value="1"/>
</dbReference>
<keyword evidence="1" id="KW-0732">Signal</keyword>
<feature type="signal peptide" evidence="1">
    <location>
        <begin position="1"/>
        <end position="28"/>
    </location>
</feature>
<dbReference type="InterPro" id="IPR000772">
    <property type="entry name" value="Ricin_B_lectin"/>
</dbReference>
<evidence type="ECO:0000313" key="3">
    <source>
        <dbReference type="EMBL" id="GAA1653401.1"/>
    </source>
</evidence>
<gene>
    <name evidence="3" type="ORF">GCM10009733_058410</name>
</gene>
<proteinExistence type="predicted"/>
<dbReference type="Proteomes" id="UP001500064">
    <property type="component" value="Unassembled WGS sequence"/>
</dbReference>
<reference evidence="4" key="1">
    <citation type="journal article" date="2019" name="Int. J. Syst. Evol. Microbiol.">
        <title>The Global Catalogue of Microorganisms (GCM) 10K type strain sequencing project: providing services to taxonomists for standard genome sequencing and annotation.</title>
        <authorList>
            <consortium name="The Broad Institute Genomics Platform"/>
            <consortium name="The Broad Institute Genome Sequencing Center for Infectious Disease"/>
            <person name="Wu L."/>
            <person name="Ma J."/>
        </authorList>
    </citation>
    <scope>NUCLEOTIDE SEQUENCE [LARGE SCALE GENOMIC DNA]</scope>
    <source>
        <strain evidence="4">JCM 13929</strain>
    </source>
</reference>
<accession>A0ABP4RLH0</accession>
<feature type="chain" id="PRO_5046375801" description="Ricin B lectin domain-containing protein" evidence="1">
    <location>
        <begin position="29"/>
        <end position="93"/>
    </location>
</feature>
<dbReference type="PROSITE" id="PS50231">
    <property type="entry name" value="RICIN_B_LECTIN"/>
    <property type="match status" value="1"/>
</dbReference>
<evidence type="ECO:0000256" key="1">
    <source>
        <dbReference type="SAM" id="SignalP"/>
    </source>
</evidence>
<evidence type="ECO:0000259" key="2">
    <source>
        <dbReference type="Pfam" id="PF14200"/>
    </source>
</evidence>
<dbReference type="RefSeq" id="WP_346109715.1">
    <property type="nucleotide sequence ID" value="NZ_BAAAMU010000048.1"/>
</dbReference>
<name>A0ABP4RLH0_9ACTN</name>
<dbReference type="Pfam" id="PF14200">
    <property type="entry name" value="RicinB_lectin_2"/>
    <property type="match status" value="1"/>
</dbReference>
<evidence type="ECO:0000313" key="4">
    <source>
        <dbReference type="Proteomes" id="UP001500064"/>
    </source>
</evidence>
<dbReference type="Gene3D" id="2.80.10.50">
    <property type="match status" value="1"/>
</dbReference>
<comment type="caution">
    <text evidence="3">The sequence shown here is derived from an EMBL/GenBank/DDBJ whole genome shotgun (WGS) entry which is preliminary data.</text>
</comment>
<keyword evidence="4" id="KW-1185">Reference proteome</keyword>
<sequence length="93" mass="9758">MADIAVRRVLVLAAAALALSGASAAAAAADDPEETGTIEGPGLTVISYVQVQNERSGKCLEVNQAGSAKGEGNNAKLLRWNCHRGAQQQWRQR</sequence>
<organism evidence="3 4">
    <name type="scientific">Nonomuraea maheshkhaliensis</name>
    <dbReference type="NCBI Taxonomy" id="419590"/>
    <lineage>
        <taxon>Bacteria</taxon>
        <taxon>Bacillati</taxon>
        <taxon>Actinomycetota</taxon>
        <taxon>Actinomycetes</taxon>
        <taxon>Streptosporangiales</taxon>
        <taxon>Streptosporangiaceae</taxon>
        <taxon>Nonomuraea</taxon>
    </lineage>
</organism>
<feature type="domain" description="Ricin B lectin" evidence="2">
    <location>
        <begin position="47"/>
        <end position="91"/>
    </location>
</feature>